<accession>A0ABR0X2P3</accession>
<dbReference type="PANTHER" id="PTHR23155:SF1152">
    <property type="entry name" value="AAA+ ATPASE DOMAIN-CONTAINING PROTEIN"/>
    <property type="match status" value="1"/>
</dbReference>
<evidence type="ECO:0000256" key="10">
    <source>
        <dbReference type="ARBA" id="ARBA00022840"/>
    </source>
</evidence>
<comment type="function">
    <text evidence="1">Confers resistance to late blight (Phytophthora infestans) races carrying the avirulence gene Avr1. Resistance proteins guard the plant against pathogens that contain an appropriate avirulence protein via an indirect interaction with this avirulence protein. That triggers a defense system including the hypersensitive response, which restricts the pathogen growth.</text>
</comment>
<sequence>MAYAALVSLTQLLDQIMHYNNIPLSEEQELQSLQEKLTFLQAFLENYSHNNGKPVEFLEAQIRDTAYQAQDIVESHISDQVCGDDNCCGFERCFRYLGLRRSNIEKKYEKDLLTVMEQFDSIIEEVINIQRNSRVENLQHSYTSASASSTASASSRNAPSGRDKMVGFDEDLLRIKDRLCGESPKLGIISIVGMGGIGKTTLSRNIFDDSLIAYYFHIRAWITISQDYLFREVLLSLLNSLTVITKDLSLETDYQLAENVYKSLKGRTYLIILDDMWSTKAWDDLKRFFPDDYNGSRIVITTRLLDVASYASSSPVHQLRFLNEDQSWNLLREKVFGQQSCQPKLEKIGRIIAKNCGGLPLAISVVAGVLVKGNRTEYHWRNIARNISGVVTKNDEHFSMILTLSYDHLPYHLKKCFLYMGGFPEDYGIPVSKLIKLWVAEGFLKPVRSKSLEEIAEEYLEDLVKRNLVLISKKRSNGKYRFCGIHDLMRDLCIRKAEEENFLHVLSSNAYTSQRGIKHHRRLIIFSDFTASFFITTSPLPIRSVLNFSRCFLESFVLGFRLLRVLDALKTSLEYFPVEITELFHLRYLAFSYYAVKSELKIIPPSISKLRNLQTLIIHPYPLELYLPFQIWKMPQLMHLMFKTCVLLVPLAARIGWKVPVLENLQTLSTVKKFRFTSKALEMIPNLKKLKVHYTGVSQAKWSKYCLNNLVRLRQLETLSFSFRPTSSWRRDPFSTSFALPPNLKKLTLTGCRFLWEDMAIVGSLPNLEVLKLRDYAFLGREWESNEGEFGRLKFLLMEWLNLKCWRAESSHFPCLEHLVVRSCWQLEEIPCEIGEIPTLRLIEVGPRSKLAADSALLIQEEQRNLGNDILQVRLYS</sequence>
<evidence type="ECO:0000259" key="11">
    <source>
        <dbReference type="Pfam" id="PF00931"/>
    </source>
</evidence>
<evidence type="ECO:0000256" key="3">
    <source>
        <dbReference type="ARBA" id="ARBA00008894"/>
    </source>
</evidence>
<dbReference type="Gene3D" id="1.10.8.430">
    <property type="entry name" value="Helical domain of apoptotic protease-activating factors"/>
    <property type="match status" value="1"/>
</dbReference>
<evidence type="ECO:0000259" key="12">
    <source>
        <dbReference type="Pfam" id="PF23559"/>
    </source>
</evidence>
<gene>
    <name evidence="14" type="ORF">DH2020_013582</name>
</gene>
<dbReference type="Gene3D" id="1.20.5.4130">
    <property type="match status" value="1"/>
</dbReference>
<feature type="domain" description="NB-ARC" evidence="11">
    <location>
        <begin position="171"/>
        <end position="340"/>
    </location>
</feature>
<evidence type="ECO:0000256" key="9">
    <source>
        <dbReference type="ARBA" id="ARBA00022821"/>
    </source>
</evidence>
<dbReference type="Gene3D" id="1.10.10.10">
    <property type="entry name" value="Winged helix-like DNA-binding domain superfamily/Winged helix DNA-binding domain"/>
    <property type="match status" value="1"/>
</dbReference>
<feature type="domain" description="Disease resistance R13L4/SHOC-2-like LRR" evidence="13">
    <location>
        <begin position="542"/>
        <end position="753"/>
    </location>
</feature>
<dbReference type="InterPro" id="IPR032675">
    <property type="entry name" value="LRR_dom_sf"/>
</dbReference>
<dbReference type="InterPro" id="IPR055414">
    <property type="entry name" value="LRR_R13L4/SHOC2-like"/>
</dbReference>
<keyword evidence="8" id="KW-0547">Nucleotide-binding</keyword>
<evidence type="ECO:0008006" key="16">
    <source>
        <dbReference type="Google" id="ProtNLM"/>
    </source>
</evidence>
<evidence type="ECO:0000256" key="8">
    <source>
        <dbReference type="ARBA" id="ARBA00022741"/>
    </source>
</evidence>
<keyword evidence="7" id="KW-0677">Repeat</keyword>
<keyword evidence="6" id="KW-0381">Hypersensitive response</keyword>
<keyword evidence="9" id="KW-0611">Plant defense</keyword>
<evidence type="ECO:0000256" key="1">
    <source>
        <dbReference type="ARBA" id="ARBA00002074"/>
    </source>
</evidence>
<evidence type="ECO:0000313" key="14">
    <source>
        <dbReference type="EMBL" id="KAK6153943.1"/>
    </source>
</evidence>
<dbReference type="InterPro" id="IPR042197">
    <property type="entry name" value="Apaf_helical"/>
</dbReference>
<evidence type="ECO:0000313" key="15">
    <source>
        <dbReference type="Proteomes" id="UP001318860"/>
    </source>
</evidence>
<dbReference type="Pfam" id="PF00931">
    <property type="entry name" value="NB-ARC"/>
    <property type="match status" value="1"/>
</dbReference>
<evidence type="ECO:0000256" key="4">
    <source>
        <dbReference type="ARBA" id="ARBA00022490"/>
    </source>
</evidence>
<keyword evidence="15" id="KW-1185">Reference proteome</keyword>
<dbReference type="InterPro" id="IPR027417">
    <property type="entry name" value="P-loop_NTPase"/>
</dbReference>
<dbReference type="InterPro" id="IPR036388">
    <property type="entry name" value="WH-like_DNA-bd_sf"/>
</dbReference>
<dbReference type="Proteomes" id="UP001318860">
    <property type="component" value="Unassembled WGS sequence"/>
</dbReference>
<dbReference type="SUPFAM" id="SSF52058">
    <property type="entry name" value="L domain-like"/>
    <property type="match status" value="1"/>
</dbReference>
<keyword evidence="4" id="KW-0963">Cytoplasm</keyword>
<dbReference type="PANTHER" id="PTHR23155">
    <property type="entry name" value="DISEASE RESISTANCE PROTEIN RP"/>
    <property type="match status" value="1"/>
</dbReference>
<dbReference type="Pfam" id="PF23598">
    <property type="entry name" value="LRR_14"/>
    <property type="match status" value="1"/>
</dbReference>
<dbReference type="Pfam" id="PF23559">
    <property type="entry name" value="WHD_DRP"/>
    <property type="match status" value="1"/>
</dbReference>
<dbReference type="EMBL" id="JABTTQ020000006">
    <property type="protein sequence ID" value="KAK6153943.1"/>
    <property type="molecule type" value="Genomic_DNA"/>
</dbReference>
<comment type="similarity">
    <text evidence="3">Belongs to the disease resistance NB-LRR family.</text>
</comment>
<feature type="domain" description="Disease resistance protein winged helix" evidence="12">
    <location>
        <begin position="423"/>
        <end position="493"/>
    </location>
</feature>
<name>A0ABR0X2P3_REHGL</name>
<protein>
    <recommendedName>
        <fullName evidence="16">NB-ARC domain-containing protein</fullName>
    </recommendedName>
</protein>
<comment type="caution">
    <text evidence="14">The sequence shown here is derived from an EMBL/GenBank/DDBJ whole genome shotgun (WGS) entry which is preliminary data.</text>
</comment>
<reference evidence="14 15" key="1">
    <citation type="journal article" date="2021" name="Comput. Struct. Biotechnol. J.">
        <title>De novo genome assembly of the potent medicinal plant Rehmannia glutinosa using nanopore technology.</title>
        <authorList>
            <person name="Ma L."/>
            <person name="Dong C."/>
            <person name="Song C."/>
            <person name="Wang X."/>
            <person name="Zheng X."/>
            <person name="Niu Y."/>
            <person name="Chen S."/>
            <person name="Feng W."/>
        </authorList>
    </citation>
    <scope>NUCLEOTIDE SEQUENCE [LARGE SCALE GENOMIC DNA]</scope>
    <source>
        <strain evidence="14">DH-2019</strain>
    </source>
</reference>
<dbReference type="InterPro" id="IPR002182">
    <property type="entry name" value="NB-ARC"/>
</dbReference>
<organism evidence="14 15">
    <name type="scientific">Rehmannia glutinosa</name>
    <name type="common">Chinese foxglove</name>
    <dbReference type="NCBI Taxonomy" id="99300"/>
    <lineage>
        <taxon>Eukaryota</taxon>
        <taxon>Viridiplantae</taxon>
        <taxon>Streptophyta</taxon>
        <taxon>Embryophyta</taxon>
        <taxon>Tracheophyta</taxon>
        <taxon>Spermatophyta</taxon>
        <taxon>Magnoliopsida</taxon>
        <taxon>eudicotyledons</taxon>
        <taxon>Gunneridae</taxon>
        <taxon>Pentapetalae</taxon>
        <taxon>asterids</taxon>
        <taxon>lamiids</taxon>
        <taxon>Lamiales</taxon>
        <taxon>Orobanchaceae</taxon>
        <taxon>Rehmannieae</taxon>
        <taxon>Rehmannia</taxon>
    </lineage>
</organism>
<dbReference type="Gene3D" id="3.80.10.10">
    <property type="entry name" value="Ribonuclease Inhibitor"/>
    <property type="match status" value="1"/>
</dbReference>
<comment type="subcellular location">
    <subcellularLocation>
        <location evidence="2">Cytoplasm</location>
    </subcellularLocation>
</comment>
<dbReference type="InterPro" id="IPR058922">
    <property type="entry name" value="WHD_DRP"/>
</dbReference>
<dbReference type="PRINTS" id="PR00364">
    <property type="entry name" value="DISEASERSIST"/>
</dbReference>
<evidence type="ECO:0000256" key="7">
    <source>
        <dbReference type="ARBA" id="ARBA00022737"/>
    </source>
</evidence>
<evidence type="ECO:0000256" key="2">
    <source>
        <dbReference type="ARBA" id="ARBA00004496"/>
    </source>
</evidence>
<keyword evidence="5" id="KW-0433">Leucine-rich repeat</keyword>
<evidence type="ECO:0000256" key="5">
    <source>
        <dbReference type="ARBA" id="ARBA00022614"/>
    </source>
</evidence>
<proteinExistence type="inferred from homology"/>
<dbReference type="InterPro" id="IPR044974">
    <property type="entry name" value="Disease_R_plants"/>
</dbReference>
<evidence type="ECO:0000259" key="13">
    <source>
        <dbReference type="Pfam" id="PF23598"/>
    </source>
</evidence>
<dbReference type="SUPFAM" id="SSF52540">
    <property type="entry name" value="P-loop containing nucleoside triphosphate hydrolases"/>
    <property type="match status" value="1"/>
</dbReference>
<evidence type="ECO:0000256" key="6">
    <source>
        <dbReference type="ARBA" id="ARBA00022667"/>
    </source>
</evidence>
<dbReference type="Gene3D" id="3.40.50.300">
    <property type="entry name" value="P-loop containing nucleotide triphosphate hydrolases"/>
    <property type="match status" value="1"/>
</dbReference>
<keyword evidence="10" id="KW-0067">ATP-binding</keyword>